<evidence type="ECO:0000313" key="2">
    <source>
        <dbReference type="Proteomes" id="UP000095149"/>
    </source>
</evidence>
<comment type="caution">
    <text evidence="1">The sequence shown here is derived from an EMBL/GenBank/DDBJ whole genome shotgun (WGS) entry which is preliminary data.</text>
</comment>
<dbReference type="AlphaFoldDB" id="A0A1E3J8F0"/>
<sequence>MPRSESPPPRISPNWDDQSCDTVLRGVQRHVRSIMSTLRTRINRQPILHTLSCPDSLAEPIKIELDDPIAEHSSSVLFFLSLISGKQLEDILRMFPLKMVLTFHAVMLFVKKWDCMLASNMMDMWLIELARSRHLHREIKPLDVFIIAAKADKVLAAEHVVMRYKRAPVTRPITL</sequence>
<dbReference type="Proteomes" id="UP000095149">
    <property type="component" value="Unassembled WGS sequence"/>
</dbReference>
<dbReference type="OrthoDB" id="10396694at2759"/>
<gene>
    <name evidence="1" type="ORF">I350_08117</name>
</gene>
<protein>
    <submittedName>
        <fullName evidence="1">Uncharacterized protein</fullName>
    </submittedName>
</protein>
<dbReference type="EMBL" id="MEKH01000014">
    <property type="protein sequence ID" value="ODN97137.1"/>
    <property type="molecule type" value="Genomic_DNA"/>
</dbReference>
<accession>A0A1E3J8F0</accession>
<organism evidence="1 2">
    <name type="scientific">Cryptococcus amylolentus CBS 6273</name>
    <dbReference type="NCBI Taxonomy" id="1296118"/>
    <lineage>
        <taxon>Eukaryota</taxon>
        <taxon>Fungi</taxon>
        <taxon>Dikarya</taxon>
        <taxon>Basidiomycota</taxon>
        <taxon>Agaricomycotina</taxon>
        <taxon>Tremellomycetes</taxon>
        <taxon>Tremellales</taxon>
        <taxon>Cryptococcaceae</taxon>
        <taxon>Cryptococcus</taxon>
    </lineage>
</organism>
<proteinExistence type="predicted"/>
<evidence type="ECO:0000313" key="1">
    <source>
        <dbReference type="EMBL" id="ODN97137.1"/>
    </source>
</evidence>
<name>A0A1E3J8F0_9TREE</name>
<reference evidence="1 2" key="1">
    <citation type="submission" date="2016-06" db="EMBL/GenBank/DDBJ databases">
        <title>Evolution of pathogenesis and genome organization in the Tremellales.</title>
        <authorList>
            <person name="Cuomo C."/>
            <person name="Litvintseva A."/>
            <person name="Heitman J."/>
            <person name="Chen Y."/>
            <person name="Sun S."/>
            <person name="Springer D."/>
            <person name="Dromer F."/>
            <person name="Young S."/>
            <person name="Zeng Q."/>
            <person name="Chapman S."/>
            <person name="Gujja S."/>
            <person name="Saif S."/>
            <person name="Birren B."/>
        </authorList>
    </citation>
    <scope>NUCLEOTIDE SEQUENCE [LARGE SCALE GENOMIC DNA]</scope>
    <source>
        <strain evidence="1 2">CBS 6273</strain>
    </source>
</reference>